<feature type="region of interest" description="Disordered" evidence="1">
    <location>
        <begin position="86"/>
        <end position="114"/>
    </location>
</feature>
<organism evidence="2 3">
    <name type="scientific">Pisum sativum</name>
    <name type="common">Garden pea</name>
    <name type="synonym">Lathyrus oleraceus</name>
    <dbReference type="NCBI Taxonomy" id="3888"/>
    <lineage>
        <taxon>Eukaryota</taxon>
        <taxon>Viridiplantae</taxon>
        <taxon>Streptophyta</taxon>
        <taxon>Embryophyta</taxon>
        <taxon>Tracheophyta</taxon>
        <taxon>Spermatophyta</taxon>
        <taxon>Magnoliopsida</taxon>
        <taxon>eudicotyledons</taxon>
        <taxon>Gunneridae</taxon>
        <taxon>Pentapetalae</taxon>
        <taxon>rosids</taxon>
        <taxon>fabids</taxon>
        <taxon>Fabales</taxon>
        <taxon>Fabaceae</taxon>
        <taxon>Papilionoideae</taxon>
        <taxon>50 kb inversion clade</taxon>
        <taxon>NPAAA clade</taxon>
        <taxon>Hologalegina</taxon>
        <taxon>IRL clade</taxon>
        <taxon>Fabeae</taxon>
        <taxon>Lathyrus</taxon>
    </lineage>
</organism>
<feature type="compositionally biased region" description="Polar residues" evidence="1">
    <location>
        <begin position="94"/>
        <end position="112"/>
    </location>
</feature>
<name>A0A9D5B7I4_PEA</name>
<dbReference type="Proteomes" id="UP001058974">
    <property type="component" value="Chromosome 2"/>
</dbReference>
<evidence type="ECO:0000256" key="1">
    <source>
        <dbReference type="SAM" id="MobiDB-lite"/>
    </source>
</evidence>
<evidence type="ECO:0000313" key="3">
    <source>
        <dbReference type="Proteomes" id="UP001058974"/>
    </source>
</evidence>
<dbReference type="PANTHER" id="PTHR46929">
    <property type="entry name" value="EXPRESSED PROTEIN"/>
    <property type="match status" value="1"/>
</dbReference>
<sequence>MWISEDEVLDKLIEAKPEADEWKNKQILIYDKLTKLFGKYQATREHGDTTAEMRAKKTANVKKNCDTIIEEIDHLVETNEVILEGFDDDEHHSNNSPTRYSVTNSQGATSSRTNKRVKKIIEDDTSMIEISKTFKKMVDVFEINTMKLVKHSKNANGGDI</sequence>
<dbReference type="EMBL" id="JAMSHJ010000002">
    <property type="protein sequence ID" value="KAI5432771.1"/>
    <property type="molecule type" value="Genomic_DNA"/>
</dbReference>
<dbReference type="Gramene" id="Psat02G0017800-T1">
    <property type="protein sequence ID" value="KAI5432771.1"/>
    <property type="gene ID" value="KIW84_020178"/>
</dbReference>
<protein>
    <submittedName>
        <fullName evidence="2">Uncharacterized protein</fullName>
    </submittedName>
</protein>
<keyword evidence="3" id="KW-1185">Reference proteome</keyword>
<evidence type="ECO:0000313" key="2">
    <source>
        <dbReference type="EMBL" id="KAI5432771.1"/>
    </source>
</evidence>
<gene>
    <name evidence="2" type="ORF">KIW84_020178</name>
</gene>
<reference evidence="2 3" key="1">
    <citation type="journal article" date="2022" name="Nat. Genet.">
        <title>Improved pea reference genome and pan-genome highlight genomic features and evolutionary characteristics.</title>
        <authorList>
            <person name="Yang T."/>
            <person name="Liu R."/>
            <person name="Luo Y."/>
            <person name="Hu S."/>
            <person name="Wang D."/>
            <person name="Wang C."/>
            <person name="Pandey M.K."/>
            <person name="Ge S."/>
            <person name="Xu Q."/>
            <person name="Li N."/>
            <person name="Li G."/>
            <person name="Huang Y."/>
            <person name="Saxena R.K."/>
            <person name="Ji Y."/>
            <person name="Li M."/>
            <person name="Yan X."/>
            <person name="He Y."/>
            <person name="Liu Y."/>
            <person name="Wang X."/>
            <person name="Xiang C."/>
            <person name="Varshney R.K."/>
            <person name="Ding H."/>
            <person name="Gao S."/>
            <person name="Zong X."/>
        </authorList>
    </citation>
    <scope>NUCLEOTIDE SEQUENCE [LARGE SCALE GENOMIC DNA]</scope>
    <source>
        <strain evidence="2 3">cv. Zhongwan 6</strain>
    </source>
</reference>
<proteinExistence type="predicted"/>
<comment type="caution">
    <text evidence="2">The sequence shown here is derived from an EMBL/GenBank/DDBJ whole genome shotgun (WGS) entry which is preliminary data.</text>
</comment>
<dbReference type="AlphaFoldDB" id="A0A9D5B7I4"/>
<accession>A0A9D5B7I4</accession>
<dbReference type="PANTHER" id="PTHR46929:SF13">
    <property type="entry name" value="MYB_SANT-LIKE DNA-BINDING DOMAIN PROTEIN"/>
    <property type="match status" value="1"/>
</dbReference>